<feature type="transmembrane region" description="Helical" evidence="11">
    <location>
        <begin position="132"/>
        <end position="151"/>
    </location>
</feature>
<evidence type="ECO:0000256" key="1">
    <source>
        <dbReference type="ARBA" id="ARBA00004019"/>
    </source>
</evidence>
<keyword evidence="6 11" id="KW-0812">Transmembrane</keyword>
<dbReference type="KEGG" id="apo:Arcpr_0935"/>
<comment type="similarity">
    <text evidence="11">Belongs to the UbiA prenyltransferase family. Protoheme IX farnesyltransferase subfamily.</text>
</comment>
<feature type="transmembrane region" description="Helical" evidence="11">
    <location>
        <begin position="229"/>
        <end position="250"/>
    </location>
</feature>
<keyword evidence="13" id="KW-1185">Reference proteome</keyword>
<evidence type="ECO:0000256" key="2">
    <source>
        <dbReference type="ARBA" id="ARBA00004651"/>
    </source>
</evidence>
<evidence type="ECO:0000256" key="6">
    <source>
        <dbReference type="ARBA" id="ARBA00022692"/>
    </source>
</evidence>
<dbReference type="InterPro" id="IPR030470">
    <property type="entry name" value="UbiA_prenylTrfase_CS"/>
</dbReference>
<feature type="transmembrane region" description="Helical" evidence="11">
    <location>
        <begin position="12"/>
        <end position="32"/>
    </location>
</feature>
<comment type="function">
    <text evidence="1 11">Converts heme B (protoheme IX) to heme O by substitution of the vinyl group on carbon 2 of heme B porphyrin ring with a hydroxyethyl farnesyl side group.</text>
</comment>
<evidence type="ECO:0000256" key="9">
    <source>
        <dbReference type="ARBA" id="ARBA00023136"/>
    </source>
</evidence>
<comment type="pathway">
    <text evidence="3 11">Porphyrin-containing compound metabolism; heme O biosynthesis; heme O from protoheme: step 1/1.</text>
</comment>
<dbReference type="GO" id="GO:0008495">
    <property type="term" value="F:protoheme IX farnesyltransferase activity"/>
    <property type="evidence" value="ECO:0007669"/>
    <property type="project" value="UniProtKB-UniRule"/>
</dbReference>
<comment type="catalytic activity">
    <reaction evidence="10 11">
        <text>heme b + (2E,6E)-farnesyl diphosphate + H2O = Fe(II)-heme o + diphosphate</text>
        <dbReference type="Rhea" id="RHEA:28070"/>
        <dbReference type="ChEBI" id="CHEBI:15377"/>
        <dbReference type="ChEBI" id="CHEBI:33019"/>
        <dbReference type="ChEBI" id="CHEBI:60344"/>
        <dbReference type="ChEBI" id="CHEBI:60530"/>
        <dbReference type="ChEBI" id="CHEBI:175763"/>
        <dbReference type="EC" id="2.5.1.141"/>
    </reaction>
</comment>
<feature type="transmembrane region" description="Helical" evidence="11">
    <location>
        <begin position="203"/>
        <end position="223"/>
    </location>
</feature>
<evidence type="ECO:0000256" key="8">
    <source>
        <dbReference type="ARBA" id="ARBA00023133"/>
    </source>
</evidence>
<keyword evidence="5 11" id="KW-0808">Transferase</keyword>
<keyword evidence="11" id="KW-1003">Cell membrane</keyword>
<dbReference type="Proteomes" id="UP000001901">
    <property type="component" value="Chromosome"/>
</dbReference>
<dbReference type="UniPathway" id="UPA00834">
    <property type="reaction ID" value="UER00712"/>
</dbReference>
<dbReference type="Pfam" id="PF01040">
    <property type="entry name" value="UbiA"/>
    <property type="match status" value="1"/>
</dbReference>
<dbReference type="InterPro" id="IPR000537">
    <property type="entry name" value="UbiA_prenyltransferase"/>
</dbReference>
<dbReference type="eggNOG" id="arCOG00479">
    <property type="taxonomic scope" value="Archaea"/>
</dbReference>
<dbReference type="HAMAP" id="MF_00154">
    <property type="entry name" value="CyoE_CtaB"/>
    <property type="match status" value="1"/>
</dbReference>
<gene>
    <name evidence="11" type="primary">ctaB</name>
    <name evidence="12" type="ordered locus">Arcpr_0935</name>
</gene>
<dbReference type="InterPro" id="IPR044878">
    <property type="entry name" value="UbiA_sf"/>
</dbReference>
<dbReference type="PROSITE" id="PS00943">
    <property type="entry name" value="UBIA"/>
    <property type="match status" value="1"/>
</dbReference>
<dbReference type="GeneID" id="8739601"/>
<dbReference type="GO" id="GO:0048034">
    <property type="term" value="P:heme O biosynthetic process"/>
    <property type="evidence" value="ECO:0007669"/>
    <property type="project" value="UniProtKB-UniRule"/>
</dbReference>
<evidence type="ECO:0000256" key="3">
    <source>
        <dbReference type="ARBA" id="ARBA00004919"/>
    </source>
</evidence>
<dbReference type="PANTHER" id="PTHR43448:SF2">
    <property type="entry name" value="PROTOHEME IX FARNESYLTRANSFERASE, MITOCHONDRIAL"/>
    <property type="match status" value="1"/>
</dbReference>
<evidence type="ECO:0000313" key="13">
    <source>
        <dbReference type="Proteomes" id="UP000001901"/>
    </source>
</evidence>
<name>D2RI71_ARCPA</name>
<comment type="similarity">
    <text evidence="4">In the C-terminal section; belongs to the UbiA prenyltransferase family. Protoheme IX farnesyltransferase subfamily.</text>
</comment>
<dbReference type="CDD" id="cd13957">
    <property type="entry name" value="PT_UbiA_Cox10"/>
    <property type="match status" value="1"/>
</dbReference>
<dbReference type="NCBIfam" id="TIGR01473">
    <property type="entry name" value="cyoE_ctaB"/>
    <property type="match status" value="1"/>
</dbReference>
<evidence type="ECO:0000256" key="11">
    <source>
        <dbReference type="HAMAP-Rule" id="MF_00154"/>
    </source>
</evidence>
<proteinExistence type="inferred from homology"/>
<dbReference type="GO" id="GO:0005886">
    <property type="term" value="C:plasma membrane"/>
    <property type="evidence" value="ECO:0007669"/>
    <property type="project" value="UniProtKB-SubCell"/>
</dbReference>
<dbReference type="AlphaFoldDB" id="D2RI71"/>
<evidence type="ECO:0000256" key="5">
    <source>
        <dbReference type="ARBA" id="ARBA00022679"/>
    </source>
</evidence>
<evidence type="ECO:0000256" key="4">
    <source>
        <dbReference type="ARBA" id="ARBA00010223"/>
    </source>
</evidence>
<reference evidence="12 13" key="1">
    <citation type="journal article" date="2010" name="Stand. Genomic Sci.">
        <title>Complete genome sequence of Archaeoglobus profundus type strain (AV18).</title>
        <authorList>
            <person name="von Jan M."/>
            <person name="Lapidus A."/>
            <person name="Del Rio T.G."/>
            <person name="Copeland A."/>
            <person name="Tice H."/>
            <person name="Cheng J.F."/>
            <person name="Lucas S."/>
            <person name="Chen F."/>
            <person name="Nolan M."/>
            <person name="Goodwin L."/>
            <person name="Han C."/>
            <person name="Pitluck S."/>
            <person name="Liolios K."/>
            <person name="Ivanova N."/>
            <person name="Mavromatis K."/>
            <person name="Ovchinnikova G."/>
            <person name="Chertkov O."/>
            <person name="Pati A."/>
            <person name="Chen A."/>
            <person name="Palaniappan K."/>
            <person name="Land M."/>
            <person name="Hauser L."/>
            <person name="Chang Y.J."/>
            <person name="Jeffries C.D."/>
            <person name="Saunders E."/>
            <person name="Brettin T."/>
            <person name="Detter J.C."/>
            <person name="Chain P."/>
            <person name="Eichinger K."/>
            <person name="Huber H."/>
            <person name="Spring S."/>
            <person name="Rohde M."/>
            <person name="Goker M."/>
            <person name="Wirth R."/>
            <person name="Woyke T."/>
            <person name="Bristow J."/>
            <person name="Eisen J.A."/>
            <person name="Markowitz V."/>
            <person name="Hugenholtz P."/>
            <person name="Kyrpides N.C."/>
            <person name="Klenk H.P."/>
        </authorList>
    </citation>
    <scope>NUCLEOTIDE SEQUENCE [LARGE SCALE GENOMIC DNA]</scope>
    <source>
        <strain evidence="13">DSM 5631 / JCM 9629 / NBRC 100127 / Av18</strain>
    </source>
</reference>
<dbReference type="PANTHER" id="PTHR43448">
    <property type="entry name" value="PROTOHEME IX FARNESYLTRANSFERASE, MITOCHONDRIAL"/>
    <property type="match status" value="1"/>
</dbReference>
<keyword evidence="8 11" id="KW-0350">Heme biosynthesis</keyword>
<dbReference type="HOGENOM" id="CLU_029631_0_1_2"/>
<evidence type="ECO:0000256" key="10">
    <source>
        <dbReference type="ARBA" id="ARBA00047690"/>
    </source>
</evidence>
<protein>
    <recommendedName>
        <fullName evidence="11">Protoheme IX farnesyltransferase</fullName>
        <ecNumber evidence="11">2.5.1.141</ecNumber>
    </recommendedName>
    <alternativeName>
        <fullName evidence="11">Heme B farnesyltransferase</fullName>
    </alternativeName>
    <alternativeName>
        <fullName evidence="11">Heme O synthase</fullName>
    </alternativeName>
</protein>
<organism evidence="12 13">
    <name type="scientific">Archaeoglobus profundus (strain DSM 5631 / JCM 9629 / NBRC 100127 / Av18)</name>
    <dbReference type="NCBI Taxonomy" id="572546"/>
    <lineage>
        <taxon>Archaea</taxon>
        <taxon>Methanobacteriati</taxon>
        <taxon>Methanobacteriota</taxon>
        <taxon>Archaeoglobi</taxon>
        <taxon>Archaeoglobales</taxon>
        <taxon>Archaeoglobaceae</taxon>
        <taxon>Archaeoglobus</taxon>
    </lineage>
</organism>
<evidence type="ECO:0000256" key="7">
    <source>
        <dbReference type="ARBA" id="ARBA00022989"/>
    </source>
</evidence>
<keyword evidence="9 11" id="KW-0472">Membrane</keyword>
<evidence type="ECO:0000313" key="12">
    <source>
        <dbReference type="EMBL" id="ADB57996.1"/>
    </source>
</evidence>
<feature type="transmembrane region" description="Helical" evidence="11">
    <location>
        <begin position="262"/>
        <end position="281"/>
    </location>
</feature>
<dbReference type="RefSeq" id="WP_012940332.1">
    <property type="nucleotide sequence ID" value="NC_013741.1"/>
</dbReference>
<comment type="miscellaneous">
    <text evidence="11">Carbon 2 of the heme B porphyrin ring is defined according to the Fischer nomenclature.</text>
</comment>
<dbReference type="Gene3D" id="1.10.357.140">
    <property type="entry name" value="UbiA prenyltransferase"/>
    <property type="match status" value="1"/>
</dbReference>
<dbReference type="PaxDb" id="572546-Arcpr_0935"/>
<dbReference type="InterPro" id="IPR006369">
    <property type="entry name" value="Protohaem_IX_farnesylTrfase"/>
</dbReference>
<feature type="transmembrane region" description="Helical" evidence="11">
    <location>
        <begin position="157"/>
        <end position="178"/>
    </location>
</feature>
<dbReference type="STRING" id="572546.Arcpr_0935"/>
<comment type="subcellular location">
    <subcellularLocation>
        <location evidence="2 11">Cell membrane</location>
        <topology evidence="2 11">Multi-pass membrane protein</topology>
    </subcellularLocation>
</comment>
<dbReference type="EC" id="2.5.1.141" evidence="11"/>
<keyword evidence="7 11" id="KW-1133">Transmembrane helix</keyword>
<dbReference type="Gene3D" id="1.20.120.1780">
    <property type="entry name" value="UbiA prenyltransferase"/>
    <property type="match status" value="1"/>
</dbReference>
<feature type="transmembrane region" description="Helical" evidence="11">
    <location>
        <begin position="38"/>
        <end position="59"/>
    </location>
</feature>
<dbReference type="EMBL" id="CP001857">
    <property type="protein sequence ID" value="ADB57996.1"/>
    <property type="molecule type" value="Genomic_DNA"/>
</dbReference>
<sequence length="282" mass="31345">MRQFIEVIKPKQTALLMITCVVAYLVSLRSLSIDIVHFLKAMISTFLAVAGTTALNMWLDRDIDALMCRTRNRPVPSGKLSPKTCMIYGSTLFISGFLIGLTVNVVLAIVLLLGLIFDIVIYTILLKRKSPYSIVLGGFAGAMPALAGWCAVREVDILGGLLLATIVLLWIPAHIWYITMHYEDDYRKANIPMYPLVVGMEKASWAIVFCTALMLIVVALLYIVADLSLLYLVLSTLVVSYFLYKAVRFAKAPDRVKARKMYKLASVTLGIVYISMLFGIFG</sequence>
<accession>D2RI71</accession>